<keyword evidence="9" id="KW-1185">Reference proteome</keyword>
<dbReference type="InterPro" id="IPR004358">
    <property type="entry name" value="Sig_transdc_His_kin-like_C"/>
</dbReference>
<organism evidence="8 9">
    <name type="scientific">Streptomyces naganishii JCM 4654</name>
    <dbReference type="NCBI Taxonomy" id="1306179"/>
    <lineage>
        <taxon>Bacteria</taxon>
        <taxon>Bacillati</taxon>
        <taxon>Actinomycetota</taxon>
        <taxon>Actinomycetes</taxon>
        <taxon>Kitasatosporales</taxon>
        <taxon>Streptomycetaceae</taxon>
        <taxon>Streptomyces</taxon>
    </lineage>
</organism>
<evidence type="ECO:0000256" key="3">
    <source>
        <dbReference type="ARBA" id="ARBA00022777"/>
    </source>
</evidence>
<evidence type="ECO:0000313" key="9">
    <source>
        <dbReference type="Proteomes" id="UP000608955"/>
    </source>
</evidence>
<reference evidence="8" key="1">
    <citation type="journal article" date="2014" name="Int. J. Syst. Evol. Microbiol.">
        <title>Complete genome sequence of Corynebacterium casei LMG S-19264T (=DSM 44701T), isolated from a smear-ripened cheese.</title>
        <authorList>
            <consortium name="US DOE Joint Genome Institute (JGI-PGF)"/>
            <person name="Walter F."/>
            <person name="Albersmeier A."/>
            <person name="Kalinowski J."/>
            <person name="Ruckert C."/>
        </authorList>
    </citation>
    <scope>NUCLEOTIDE SEQUENCE</scope>
    <source>
        <strain evidence="8">JCM 4654</strain>
    </source>
</reference>
<evidence type="ECO:0000313" key="8">
    <source>
        <dbReference type="EMBL" id="GHD85899.1"/>
    </source>
</evidence>
<dbReference type="SUPFAM" id="SSF51206">
    <property type="entry name" value="cAMP-binding domain-like"/>
    <property type="match status" value="1"/>
</dbReference>
<dbReference type="AlphaFoldDB" id="A0A918Y0R3"/>
<dbReference type="InterPro" id="IPR018490">
    <property type="entry name" value="cNMP-bd_dom_sf"/>
</dbReference>
<gene>
    <name evidence="8" type="ORF">GCM10010508_11280</name>
</gene>
<dbReference type="Gene3D" id="2.60.120.10">
    <property type="entry name" value="Jelly Rolls"/>
    <property type="match status" value="1"/>
</dbReference>
<dbReference type="GO" id="GO:0000160">
    <property type="term" value="P:phosphorelay signal transduction system"/>
    <property type="evidence" value="ECO:0007669"/>
    <property type="project" value="UniProtKB-KW"/>
</dbReference>
<dbReference type="GO" id="GO:0004673">
    <property type="term" value="F:protein histidine kinase activity"/>
    <property type="evidence" value="ECO:0007669"/>
    <property type="project" value="UniProtKB-EC"/>
</dbReference>
<dbReference type="PRINTS" id="PR00344">
    <property type="entry name" value="BCTRLSENSOR"/>
</dbReference>
<dbReference type="InterPro" id="IPR036890">
    <property type="entry name" value="HATPase_C_sf"/>
</dbReference>
<keyword evidence="3 8" id="KW-0418">Kinase</keyword>
<dbReference type="InterPro" id="IPR003594">
    <property type="entry name" value="HATPase_dom"/>
</dbReference>
<dbReference type="SMART" id="SM00387">
    <property type="entry name" value="HATPase_c"/>
    <property type="match status" value="1"/>
</dbReference>
<keyword evidence="4" id="KW-0902">Two-component regulatory system</keyword>
<protein>
    <recommendedName>
        <fullName evidence="2">histidine kinase</fullName>
        <ecNumber evidence="2">2.7.13.3</ecNumber>
    </recommendedName>
</protein>
<dbReference type="Gene3D" id="1.10.287.130">
    <property type="match status" value="1"/>
</dbReference>
<dbReference type="Pfam" id="PF02518">
    <property type="entry name" value="HATPase_c"/>
    <property type="match status" value="1"/>
</dbReference>
<name>A0A918Y0R3_9ACTN</name>
<accession>A0A918Y0R3</accession>
<evidence type="ECO:0000259" key="6">
    <source>
        <dbReference type="PROSITE" id="PS50042"/>
    </source>
</evidence>
<feature type="domain" description="Histidine kinase" evidence="7">
    <location>
        <begin position="296"/>
        <end position="475"/>
    </location>
</feature>
<dbReference type="InterPro" id="IPR005467">
    <property type="entry name" value="His_kinase_dom"/>
</dbReference>
<dbReference type="Pfam" id="PF00027">
    <property type="entry name" value="cNMP_binding"/>
    <property type="match status" value="1"/>
</dbReference>
<dbReference type="PANTHER" id="PTHR43065">
    <property type="entry name" value="SENSOR HISTIDINE KINASE"/>
    <property type="match status" value="1"/>
</dbReference>
<dbReference type="CDD" id="cd00038">
    <property type="entry name" value="CAP_ED"/>
    <property type="match status" value="1"/>
</dbReference>
<dbReference type="PANTHER" id="PTHR43065:SF48">
    <property type="entry name" value="HISTIDINE KINASE"/>
    <property type="match status" value="1"/>
</dbReference>
<evidence type="ECO:0000259" key="7">
    <source>
        <dbReference type="PROSITE" id="PS50109"/>
    </source>
</evidence>
<reference evidence="8" key="2">
    <citation type="submission" date="2020-09" db="EMBL/GenBank/DDBJ databases">
        <authorList>
            <person name="Sun Q."/>
            <person name="Ohkuma M."/>
        </authorList>
    </citation>
    <scope>NUCLEOTIDE SEQUENCE</scope>
    <source>
        <strain evidence="8">JCM 4654</strain>
    </source>
</reference>
<comment type="caution">
    <text evidence="8">The sequence shown here is derived from an EMBL/GenBank/DDBJ whole genome shotgun (WGS) entry which is preliminary data.</text>
</comment>
<dbReference type="EMBL" id="BMVF01000003">
    <property type="protein sequence ID" value="GHD85899.1"/>
    <property type="molecule type" value="Genomic_DNA"/>
</dbReference>
<feature type="domain" description="Cyclic nucleotide-binding" evidence="6">
    <location>
        <begin position="44"/>
        <end position="124"/>
    </location>
</feature>
<dbReference type="EC" id="2.7.13.3" evidence="2"/>
<dbReference type="SUPFAM" id="SSF55874">
    <property type="entry name" value="ATPase domain of HSP90 chaperone/DNA topoisomerase II/histidine kinase"/>
    <property type="match status" value="1"/>
</dbReference>
<dbReference type="PROSITE" id="PS50042">
    <property type="entry name" value="CNMP_BINDING_3"/>
    <property type="match status" value="1"/>
</dbReference>
<dbReference type="InterPro" id="IPR014710">
    <property type="entry name" value="RmlC-like_jellyroll"/>
</dbReference>
<dbReference type="Proteomes" id="UP000608955">
    <property type="component" value="Unassembled WGS sequence"/>
</dbReference>
<proteinExistence type="predicted"/>
<dbReference type="Gene3D" id="3.30.565.10">
    <property type="entry name" value="Histidine kinase-like ATPase, C-terminal domain"/>
    <property type="match status" value="1"/>
</dbReference>
<dbReference type="SMART" id="SM00100">
    <property type="entry name" value="cNMP"/>
    <property type="match status" value="1"/>
</dbReference>
<evidence type="ECO:0000256" key="5">
    <source>
        <dbReference type="SAM" id="MobiDB-lite"/>
    </source>
</evidence>
<evidence type="ECO:0000256" key="2">
    <source>
        <dbReference type="ARBA" id="ARBA00012438"/>
    </source>
</evidence>
<keyword evidence="3 8" id="KW-0808">Transferase</keyword>
<dbReference type="RefSeq" id="WP_190176608.1">
    <property type="nucleotide sequence ID" value="NZ_BMVF01000003.1"/>
</dbReference>
<sequence length="498" mass="53923">MSGRPLPCSAQEIGSLFLFEKLSAEQLGRLCAEGRVEGFEPGPVYAEGDPATCFYVMLEGTVVLSRRVGGDDVEVTRTSQRGVYAGAMQAYIGDRVRQVYNNSMRVTAPTRFFVLPADTFASIMREWFPMAVHLLEGLFFGSKNTQAAIGQRERLLALGSLSAGLTHELNNPAAAAVRATASLRERVAKMRRKLAVIAGSPFSPDQLAGLIDIQERTAERVAKAPALTPLEAADREDALTDWLEDHGIEQGWQLAPTFVQAGLDVDWLEQVAAAVDAEILPGAVGWLNYTVETELLMDEIADSTTRVSHLVDAAKQYSQLDRAPYQVADVHELLDSTLLMLSGKIGSRITVAKDYDRALPRIPCYPAELNQVWTNLIDNAVSAMRDAGGEGTLTVRTARRDEHLLVEFGDTGPGVPAGIRDRIFDPFFTTKPVGHGTGLGLDISWRIVVNKHHGTLRVESVPGDTRFQVLLPLAAAQGDGPAPDPSADGVPLTSEEPA</sequence>
<dbReference type="PROSITE" id="PS50109">
    <property type="entry name" value="HIS_KIN"/>
    <property type="match status" value="1"/>
</dbReference>
<feature type="region of interest" description="Disordered" evidence="5">
    <location>
        <begin position="476"/>
        <end position="498"/>
    </location>
</feature>
<evidence type="ECO:0000256" key="4">
    <source>
        <dbReference type="ARBA" id="ARBA00023012"/>
    </source>
</evidence>
<comment type="catalytic activity">
    <reaction evidence="1">
        <text>ATP + protein L-histidine = ADP + protein N-phospho-L-histidine.</text>
        <dbReference type="EC" id="2.7.13.3"/>
    </reaction>
</comment>
<evidence type="ECO:0000256" key="1">
    <source>
        <dbReference type="ARBA" id="ARBA00000085"/>
    </source>
</evidence>
<feature type="compositionally biased region" description="Low complexity" evidence="5">
    <location>
        <begin position="476"/>
        <end position="491"/>
    </location>
</feature>
<dbReference type="InterPro" id="IPR000595">
    <property type="entry name" value="cNMP-bd_dom"/>
</dbReference>